<keyword evidence="4" id="KW-1185">Reference proteome</keyword>
<proteinExistence type="inferred from homology"/>
<name>A0AA85KI96_TRIRE</name>
<dbReference type="WBParaSite" id="TREG1_79910.1">
    <property type="protein sequence ID" value="TREG1_79910.1"/>
    <property type="gene ID" value="TREG1_79910"/>
</dbReference>
<feature type="transmembrane region" description="Helical" evidence="3">
    <location>
        <begin position="68"/>
        <end position="86"/>
    </location>
</feature>
<dbReference type="Proteomes" id="UP000050795">
    <property type="component" value="Unassembled WGS sequence"/>
</dbReference>
<evidence type="ECO:0000313" key="4">
    <source>
        <dbReference type="Proteomes" id="UP000050795"/>
    </source>
</evidence>
<dbReference type="PRINTS" id="PR00081">
    <property type="entry name" value="GDHRDH"/>
</dbReference>
<dbReference type="GO" id="GO:0005811">
    <property type="term" value="C:lipid droplet"/>
    <property type="evidence" value="ECO:0007669"/>
    <property type="project" value="TreeGrafter"/>
</dbReference>
<dbReference type="PANTHER" id="PTHR24322:SF736">
    <property type="entry name" value="RETINOL DEHYDROGENASE 10"/>
    <property type="match status" value="1"/>
</dbReference>
<dbReference type="PRINTS" id="PR00080">
    <property type="entry name" value="SDRFAMILY"/>
</dbReference>
<evidence type="ECO:0000313" key="5">
    <source>
        <dbReference type="WBParaSite" id="TREG1_79910.1"/>
    </source>
</evidence>
<dbReference type="Gene3D" id="3.40.50.720">
    <property type="entry name" value="NAD(P)-binding Rossmann-like Domain"/>
    <property type="match status" value="1"/>
</dbReference>
<organism evidence="4 5">
    <name type="scientific">Trichobilharzia regenti</name>
    <name type="common">Nasal bird schistosome</name>
    <dbReference type="NCBI Taxonomy" id="157069"/>
    <lineage>
        <taxon>Eukaryota</taxon>
        <taxon>Metazoa</taxon>
        <taxon>Spiralia</taxon>
        <taxon>Lophotrochozoa</taxon>
        <taxon>Platyhelminthes</taxon>
        <taxon>Trematoda</taxon>
        <taxon>Digenea</taxon>
        <taxon>Strigeidida</taxon>
        <taxon>Schistosomatoidea</taxon>
        <taxon>Schistosomatidae</taxon>
        <taxon>Trichobilharzia</taxon>
    </lineage>
</organism>
<keyword evidence="3" id="KW-1133">Transmembrane helix</keyword>
<dbReference type="SUPFAM" id="SSF51735">
    <property type="entry name" value="NAD(P)-binding Rossmann-fold domains"/>
    <property type="match status" value="1"/>
</dbReference>
<accession>A0AA85KI96</accession>
<feature type="transmembrane region" description="Helical" evidence="3">
    <location>
        <begin position="157"/>
        <end position="177"/>
    </location>
</feature>
<evidence type="ECO:0000256" key="3">
    <source>
        <dbReference type="SAM" id="Phobius"/>
    </source>
</evidence>
<reference evidence="4" key="1">
    <citation type="submission" date="2022-06" db="EMBL/GenBank/DDBJ databases">
        <authorList>
            <person name="Berger JAMES D."/>
            <person name="Berger JAMES D."/>
        </authorList>
    </citation>
    <scope>NUCLEOTIDE SEQUENCE [LARGE SCALE GENOMIC DNA]</scope>
</reference>
<dbReference type="GO" id="GO:0016616">
    <property type="term" value="F:oxidoreductase activity, acting on the CH-OH group of donors, NAD or NADP as acceptor"/>
    <property type="evidence" value="ECO:0007669"/>
    <property type="project" value="TreeGrafter"/>
</dbReference>
<keyword evidence="3" id="KW-0472">Membrane</keyword>
<evidence type="ECO:0000256" key="1">
    <source>
        <dbReference type="ARBA" id="ARBA00006484"/>
    </source>
</evidence>
<dbReference type="Pfam" id="PF00106">
    <property type="entry name" value="adh_short"/>
    <property type="match status" value="1"/>
</dbReference>
<dbReference type="AlphaFoldDB" id="A0AA85KI96"/>
<dbReference type="InterPro" id="IPR036291">
    <property type="entry name" value="NAD(P)-bd_dom_sf"/>
</dbReference>
<feature type="transmembrane region" description="Helical" evidence="3">
    <location>
        <begin position="197"/>
        <end position="216"/>
    </location>
</feature>
<sequence>MKSELTVWRGNMKTTVNPRLMSRESKISDKFPKRVIVFLVMMCFITLAITAGMVFITKIPDHEIVTAVLYIVVAITTVGVISLLLISDRTRRRFPVNFFLVMLYSACLSMLTQTMVIGKDYKWVLGVIAVALVLYIMCTSIGSTVRSELNLGSLGMLIGYVFASAAIAAATLVLYFTETYACKLIIMPPAWLCIKDAAILTIGVIVYFIVNLINSIRLSLFPVYKSLKNEVILITGAANGLGRLLCVEFSRHCPTILALDVDENGLKETVELVANTTGCQIKTYKCDLRDKHEIDKVVRLIKSDFGKVTVLVNNAGITNMGGFFRCNRDHFEDLLKVNTLAQYHLTKEFLPSMLGKRYNPYSSVQSSEEPHGHIVCLSSVCGVMAFQSFPIYCASKAAVLLLMESLELELASMGIKNEICITRVLPYLINTNMASVISGTRSGVFVINDAEWCAKRIVDGVMKNERVIYISGFMRLFAILKLLSPSYAYRYLHKIMADAPIFVKKMSSS</sequence>
<protein>
    <submittedName>
        <fullName evidence="5">Uncharacterized protein</fullName>
    </submittedName>
</protein>
<keyword evidence="3" id="KW-0812">Transmembrane</keyword>
<feature type="transmembrane region" description="Helical" evidence="3">
    <location>
        <begin position="123"/>
        <end position="145"/>
    </location>
</feature>
<feature type="transmembrane region" description="Helical" evidence="3">
    <location>
        <begin position="35"/>
        <end position="56"/>
    </location>
</feature>
<keyword evidence="2" id="KW-0560">Oxidoreductase</keyword>
<comment type="similarity">
    <text evidence="1">Belongs to the short-chain dehydrogenases/reductases (SDR) family.</text>
</comment>
<evidence type="ECO:0000256" key="2">
    <source>
        <dbReference type="ARBA" id="ARBA00023002"/>
    </source>
</evidence>
<dbReference type="InterPro" id="IPR002347">
    <property type="entry name" value="SDR_fam"/>
</dbReference>
<reference evidence="5" key="2">
    <citation type="submission" date="2023-11" db="UniProtKB">
        <authorList>
            <consortium name="WormBaseParasite"/>
        </authorList>
    </citation>
    <scope>IDENTIFICATION</scope>
</reference>
<feature type="transmembrane region" description="Helical" evidence="3">
    <location>
        <begin position="98"/>
        <end position="117"/>
    </location>
</feature>
<dbReference type="PANTHER" id="PTHR24322">
    <property type="entry name" value="PKSB"/>
    <property type="match status" value="1"/>
</dbReference>